<evidence type="ECO:0000256" key="2">
    <source>
        <dbReference type="SAM" id="SignalP"/>
    </source>
</evidence>
<evidence type="ECO:0000256" key="1">
    <source>
        <dbReference type="ARBA" id="ARBA00022729"/>
    </source>
</evidence>
<dbReference type="PANTHER" id="PTHR43208:SF1">
    <property type="entry name" value="ABC TRANSPORTER SUBSTRATE-BINDING PROTEIN"/>
    <property type="match status" value="1"/>
</dbReference>
<dbReference type="CDD" id="cd19963">
    <property type="entry name" value="PBP1_BMP-like"/>
    <property type="match status" value="1"/>
</dbReference>
<feature type="chain" id="PRO_5005574225" evidence="2">
    <location>
        <begin position="37"/>
        <end position="371"/>
    </location>
</feature>
<dbReference type="RefSeq" id="WP_080995983.1">
    <property type="nucleotide sequence ID" value="NZ_JNVD01000020.1"/>
</dbReference>
<dbReference type="PATRIC" id="fig|285.49.peg.2121"/>
<comment type="caution">
    <text evidence="4">The sequence shown here is derived from an EMBL/GenBank/DDBJ whole genome shotgun (WGS) entry which is preliminary data.</text>
</comment>
<organism evidence="4 5">
    <name type="scientific">Comamonas testosteroni</name>
    <name type="common">Pseudomonas testosteroni</name>
    <dbReference type="NCBI Taxonomy" id="285"/>
    <lineage>
        <taxon>Bacteria</taxon>
        <taxon>Pseudomonadati</taxon>
        <taxon>Pseudomonadota</taxon>
        <taxon>Betaproteobacteria</taxon>
        <taxon>Burkholderiales</taxon>
        <taxon>Comamonadaceae</taxon>
        <taxon>Comamonas</taxon>
    </lineage>
</organism>
<evidence type="ECO:0000313" key="5">
    <source>
        <dbReference type="Proteomes" id="UP000037442"/>
    </source>
</evidence>
<dbReference type="GO" id="GO:0005886">
    <property type="term" value="C:plasma membrane"/>
    <property type="evidence" value="ECO:0007669"/>
    <property type="project" value="InterPro"/>
</dbReference>
<sequence length="371" mass="40379">MNSNNVRHTHRSTAFPCLAACSAASLFMLGLSSASAAEPLKVCFLYSNPIGESGWTYQHELARKELVAALGDKISTKYVENIAEGPDAERVVRNFVKDGCKLIFTPSFGFMEPTLKVARTAPKIIFMNGTGYKTATNVGTYNARWYEGRYLEGVIAGHMTKNNVVGYVGAFPIPEVLQGVNAFALGMKSANPKAQLRLIWVNTWYDPGKERDAANALIKLGSDTLAYATSGVSIVTTGEEKKVYTLGYYSNMSKFGPTTNLTSITQNWGNFYIKVVNEVLADKWKPESVMGSLSDGIIKLAPLNSAIPAEVRNQVETLTKEIASGQRQIFTGPLVDQQGTTRVPAGQHISPDDLANMNYLVQGVDGLMPKN</sequence>
<dbReference type="Pfam" id="PF02608">
    <property type="entry name" value="Bmp"/>
    <property type="match status" value="1"/>
</dbReference>
<feature type="domain" description="ABC transporter substrate-binding protein PnrA-like" evidence="3">
    <location>
        <begin position="41"/>
        <end position="324"/>
    </location>
</feature>
<gene>
    <name evidence="4" type="ORF">GL58_10300</name>
</gene>
<dbReference type="InterPro" id="IPR052910">
    <property type="entry name" value="ABC-Purine-Binding"/>
</dbReference>
<dbReference type="EMBL" id="JNVD01000020">
    <property type="protein sequence ID" value="KOC21076.1"/>
    <property type="molecule type" value="Genomic_DNA"/>
</dbReference>
<protein>
    <submittedName>
        <fullName evidence="4">Membrane protein</fullName>
    </submittedName>
</protein>
<dbReference type="Proteomes" id="UP000037442">
    <property type="component" value="Unassembled WGS sequence"/>
</dbReference>
<evidence type="ECO:0000313" key="4">
    <source>
        <dbReference type="EMBL" id="KOC21076.1"/>
    </source>
</evidence>
<dbReference type="Gene3D" id="3.40.50.2300">
    <property type="match status" value="2"/>
</dbReference>
<accession>A0A0L7MGS8</accession>
<proteinExistence type="predicted"/>
<dbReference type="PANTHER" id="PTHR43208">
    <property type="entry name" value="ABC TRANSPORTER SUBSTRATE-BINDING PROTEIN"/>
    <property type="match status" value="1"/>
</dbReference>
<reference evidence="5" key="1">
    <citation type="submission" date="2014-06" db="EMBL/GenBank/DDBJ databases">
        <title>Draft genome sequence of C. testosteroni WDL7.</title>
        <authorList>
            <person name="Wu Y."/>
            <person name="Seshan H."/>
            <person name="Arumugam K."/>
        </authorList>
    </citation>
    <scope>NUCLEOTIDE SEQUENCE [LARGE SCALE GENOMIC DNA]</scope>
    <source>
        <strain evidence="5">WDL7</strain>
    </source>
</reference>
<evidence type="ECO:0000259" key="3">
    <source>
        <dbReference type="Pfam" id="PF02608"/>
    </source>
</evidence>
<keyword evidence="1 2" id="KW-0732">Signal</keyword>
<name>A0A0L7MGS8_COMTE</name>
<dbReference type="AlphaFoldDB" id="A0A0L7MGS8"/>
<feature type="signal peptide" evidence="2">
    <location>
        <begin position="1"/>
        <end position="36"/>
    </location>
</feature>
<dbReference type="InterPro" id="IPR003760">
    <property type="entry name" value="PnrA-like"/>
</dbReference>